<keyword evidence="2" id="KW-1185">Reference proteome</keyword>
<protein>
    <recommendedName>
        <fullName evidence="3">DUF4468 domain-containing protein</fullName>
    </recommendedName>
</protein>
<evidence type="ECO:0008006" key="3">
    <source>
        <dbReference type="Google" id="ProtNLM"/>
    </source>
</evidence>
<name>A0ABX3P186_9BACT</name>
<evidence type="ECO:0000313" key="1">
    <source>
        <dbReference type="EMBL" id="OQP49132.1"/>
    </source>
</evidence>
<gene>
    <name evidence="1" type="ORF">A4D02_29490</name>
</gene>
<sequence>MGRAKSFFNQPFLVHWDTVAHIEKPANLLLTGKGHINVKAKLHDIGTPSNVPVSFHMSLEIVNGHYRYTIDHFEVTDKEGNSQYALEDKPESVKSLVYSQLLQKTHKQVSFIIGWLKQYMKDEE</sequence>
<comment type="caution">
    <text evidence="1">The sequence shown here is derived from an EMBL/GenBank/DDBJ whole genome shotgun (WGS) entry which is preliminary data.</text>
</comment>
<organism evidence="1 2">
    <name type="scientific">Niastella koreensis</name>
    <dbReference type="NCBI Taxonomy" id="354356"/>
    <lineage>
        <taxon>Bacteria</taxon>
        <taxon>Pseudomonadati</taxon>
        <taxon>Bacteroidota</taxon>
        <taxon>Chitinophagia</taxon>
        <taxon>Chitinophagales</taxon>
        <taxon>Chitinophagaceae</taxon>
        <taxon>Niastella</taxon>
    </lineage>
</organism>
<evidence type="ECO:0000313" key="2">
    <source>
        <dbReference type="Proteomes" id="UP000192277"/>
    </source>
</evidence>
<reference evidence="1 2" key="1">
    <citation type="submission" date="2016-04" db="EMBL/GenBank/DDBJ databases">
        <authorList>
            <person name="Chen L."/>
            <person name="Zhuang W."/>
            <person name="Wang G."/>
        </authorList>
    </citation>
    <scope>NUCLEOTIDE SEQUENCE [LARGE SCALE GENOMIC DNA]</scope>
    <source>
        <strain evidence="2">GR20</strain>
    </source>
</reference>
<accession>A0ABX3P186</accession>
<dbReference type="EMBL" id="LWBO01000011">
    <property type="protein sequence ID" value="OQP49132.1"/>
    <property type="molecule type" value="Genomic_DNA"/>
</dbReference>
<proteinExistence type="predicted"/>
<dbReference type="Proteomes" id="UP000192277">
    <property type="component" value="Unassembled WGS sequence"/>
</dbReference>